<evidence type="ECO:0000313" key="1">
    <source>
        <dbReference type="EMBL" id="QHT04231.1"/>
    </source>
</evidence>
<proteinExistence type="predicted"/>
<protein>
    <submittedName>
        <fullName evidence="1">Uncharacterized protein</fullName>
    </submittedName>
</protein>
<sequence length="589" mass="65316">MELAVPLVALGGLYVASNQEKKKEGYENMGKKFNDSPVPPPINYPKLASVKNTNPNKYRDPNTVTDRYFNPKIYQEYANGPDQFGNMSKTNDFKSLTGESVDKSNFKHNNMAPFFGSKIRGSTQNPNISETVLDNMSGTGSQQIKKQEQAPLFAPQKDIRYAHGTPNMTDFYQSRVMPGSKMSNVKLWNEEKVAPGLDAGYTSQGQLGFNSGMAARDKWVDRNVDQLRVATNPKQTFGLANHEGPAYNFIKAPATQETQGKVEKYLPDTYFVNTPDRWLTTTGLEKGQTSRAIQVDKDVNRATTSRQYFGGDSNPDGTKMYTPGDYEQPKRPQLASNPVSNCNAVGNGNASVTDYGVDGYKNVPNNRSTTNADYMGSVNGFLKAAVAPLMDVLRPSRKENVIGNINPTGNVQQHVSGLPVYNPADRAPTTMRETMEGKLDMTHLNVEGQKDGAYTVTDQQSVEQERDTTSCQYYGDGGMNSGVALYNAAYNQRNNVNKTYKNRPNQGGMSLLNGDENIHIDKKDSDRNNNRLWVRDGNSGINGAIPSVETYGKINVPQYYDNCMNCDRIQPEILTAFKENPYTQSLNSY</sequence>
<reference evidence="1" key="1">
    <citation type="journal article" date="2020" name="Nature">
        <title>Giant virus diversity and host interactions through global metagenomics.</title>
        <authorList>
            <person name="Schulz F."/>
            <person name="Roux S."/>
            <person name="Paez-Espino D."/>
            <person name="Jungbluth S."/>
            <person name="Walsh D.A."/>
            <person name="Denef V.J."/>
            <person name="McMahon K.D."/>
            <person name="Konstantinidis K.T."/>
            <person name="Eloe-Fadrosh E.A."/>
            <person name="Kyrpides N.C."/>
            <person name="Woyke T."/>
        </authorList>
    </citation>
    <scope>NUCLEOTIDE SEQUENCE</scope>
    <source>
        <strain evidence="1">GVMAG-M-3300021185-45</strain>
    </source>
</reference>
<accession>A0A6C0CIB5</accession>
<organism evidence="1">
    <name type="scientific">viral metagenome</name>
    <dbReference type="NCBI Taxonomy" id="1070528"/>
    <lineage>
        <taxon>unclassified sequences</taxon>
        <taxon>metagenomes</taxon>
        <taxon>organismal metagenomes</taxon>
    </lineage>
</organism>
<dbReference type="AlphaFoldDB" id="A0A6C0CIB5"/>
<name>A0A6C0CIB5_9ZZZZ</name>
<dbReference type="EMBL" id="MN739424">
    <property type="protein sequence ID" value="QHT04231.1"/>
    <property type="molecule type" value="Genomic_DNA"/>
</dbReference>